<dbReference type="AlphaFoldDB" id="A0A7C9HIV9"/>
<dbReference type="PANTHER" id="PTHR35336:SF5">
    <property type="entry name" value="ADENOSYLCOBINAMIDE AMIDOHYDROLASE"/>
    <property type="match status" value="1"/>
</dbReference>
<protein>
    <submittedName>
        <fullName evidence="1">Adenosylcobinamide amidohydrolase</fullName>
    </submittedName>
</protein>
<dbReference type="PANTHER" id="PTHR35336">
    <property type="entry name" value="ADENOSYLCOBINAMIDE AMIDOHYDROLASE"/>
    <property type="match status" value="1"/>
</dbReference>
<gene>
    <name evidence="1" type="ORF">FH759_07360</name>
</gene>
<comment type="caution">
    <text evidence="1">The sequence shown here is derived from an EMBL/GenBank/DDBJ whole genome shotgun (WGS) entry which is preliminary data.</text>
</comment>
<organism evidence="1 2">
    <name type="scientific">Sediminimonas qiaohouensis</name>
    <dbReference type="NCBI Taxonomy" id="552061"/>
    <lineage>
        <taxon>Bacteria</taxon>
        <taxon>Pseudomonadati</taxon>
        <taxon>Pseudomonadota</taxon>
        <taxon>Alphaproteobacteria</taxon>
        <taxon>Rhodobacterales</taxon>
        <taxon>Roseobacteraceae</taxon>
        <taxon>Sediminimonas</taxon>
    </lineage>
</organism>
<evidence type="ECO:0000313" key="1">
    <source>
        <dbReference type="EMBL" id="MTJ04492.1"/>
    </source>
</evidence>
<dbReference type="Pfam" id="PF01955">
    <property type="entry name" value="CbiZ"/>
    <property type="match status" value="1"/>
</dbReference>
<dbReference type="EMBL" id="VENJ01000009">
    <property type="protein sequence ID" value="MTJ04492.1"/>
    <property type="molecule type" value="Genomic_DNA"/>
</dbReference>
<reference evidence="1 2" key="1">
    <citation type="submission" date="2019-06" db="EMBL/GenBank/DDBJ databases">
        <title>Enrichment of Autotrophic Halophilic Microorganisms from Red Sea Brine Pool Using Microbial Electrosynthesis System.</title>
        <authorList>
            <person name="Alqahtani M.F."/>
            <person name="Bajracharya S."/>
            <person name="Katuri K.P."/>
            <person name="Ali M."/>
            <person name="Saikaly P.E."/>
        </authorList>
    </citation>
    <scope>NUCLEOTIDE SEQUENCE [LARGE SCALE GENOMIC DNA]</scope>
    <source>
        <strain evidence="1">MES6</strain>
    </source>
</reference>
<name>A0A7C9HIV9_9RHOB</name>
<dbReference type="InterPro" id="IPR002808">
    <property type="entry name" value="AdoCbi_amidolase"/>
</dbReference>
<dbReference type="RefSeq" id="WP_273249160.1">
    <property type="nucleotide sequence ID" value="NZ_VENJ01000009.1"/>
</dbReference>
<dbReference type="InterPro" id="IPR052209">
    <property type="entry name" value="CbiZ"/>
</dbReference>
<proteinExistence type="predicted"/>
<dbReference type="GO" id="GO:0016787">
    <property type="term" value="F:hydrolase activity"/>
    <property type="evidence" value="ECO:0007669"/>
    <property type="project" value="UniProtKB-KW"/>
</dbReference>
<evidence type="ECO:0000313" key="2">
    <source>
        <dbReference type="Proteomes" id="UP000483078"/>
    </source>
</evidence>
<dbReference type="Proteomes" id="UP000483078">
    <property type="component" value="Unassembled WGS sequence"/>
</dbReference>
<keyword evidence="1" id="KW-0378">Hydrolase</keyword>
<sequence>MTAGLSLERPWLCLDLGRAMRVLSWAVNRPGIVTAQQILWREVRNADLPRDLDVTEWFGAQLAARGAGDAVAFLTSRDVGAYVDCSAKVGAVRARAVATVGLSNAERVGTRMDRSGHDWGTINIAVVIDTAADGLSEAALLEAMSIAAQARTTAVIEAGPDLPGGRATGTGTDCIAVAAPTGPMDYAGLHTEIGEAVGRAVYDAVLAGTRDWMLHVRRPEAAAQGERTG</sequence>
<accession>A0A7C9HIV9</accession>